<reference evidence="2" key="1">
    <citation type="submission" date="2021-04" db="EMBL/GenBank/DDBJ databases">
        <title>Oceanospirillales bacteria with DddD are important DMSP degraders in coastal seawater.</title>
        <authorList>
            <person name="Liu J."/>
        </authorList>
    </citation>
    <scope>NUCLEOTIDE SEQUENCE</scope>
    <source>
        <strain evidence="2">D13-4</strain>
    </source>
</reference>
<feature type="compositionally biased region" description="Basic and acidic residues" evidence="1">
    <location>
        <begin position="58"/>
        <end position="70"/>
    </location>
</feature>
<feature type="compositionally biased region" description="Polar residues" evidence="1">
    <location>
        <begin position="35"/>
        <end position="52"/>
    </location>
</feature>
<organism evidence="2 3">
    <name type="scientific">Pseudomonas benzenivorans</name>
    <dbReference type="NCBI Taxonomy" id="556533"/>
    <lineage>
        <taxon>Bacteria</taxon>
        <taxon>Pseudomonadati</taxon>
        <taxon>Pseudomonadota</taxon>
        <taxon>Gammaproteobacteria</taxon>
        <taxon>Pseudomonadales</taxon>
        <taxon>Pseudomonadaceae</taxon>
        <taxon>Pseudomonas</taxon>
    </lineage>
</organism>
<feature type="region of interest" description="Disordered" evidence="1">
    <location>
        <begin position="1"/>
        <end position="85"/>
    </location>
</feature>
<protein>
    <recommendedName>
        <fullName evidence="4">SprA-related family protein</fullName>
    </recommendedName>
</protein>
<evidence type="ECO:0000313" key="3">
    <source>
        <dbReference type="Proteomes" id="UP001059672"/>
    </source>
</evidence>
<gene>
    <name evidence="2" type="ORF">KDW96_14300</name>
</gene>
<keyword evidence="3" id="KW-1185">Reference proteome</keyword>
<dbReference type="InterPro" id="IPR021973">
    <property type="entry name" value="SprA-related"/>
</dbReference>
<evidence type="ECO:0000256" key="1">
    <source>
        <dbReference type="SAM" id="MobiDB-lite"/>
    </source>
</evidence>
<evidence type="ECO:0008006" key="4">
    <source>
        <dbReference type="Google" id="ProtNLM"/>
    </source>
</evidence>
<feature type="region of interest" description="Disordered" evidence="1">
    <location>
        <begin position="152"/>
        <end position="212"/>
    </location>
</feature>
<evidence type="ECO:0000313" key="2">
    <source>
        <dbReference type="EMBL" id="UTW06354.1"/>
    </source>
</evidence>
<feature type="compositionally biased region" description="Basic and acidic residues" evidence="1">
    <location>
        <begin position="153"/>
        <end position="163"/>
    </location>
</feature>
<accession>A0ABY5H2S6</accession>
<proteinExistence type="predicted"/>
<dbReference type="Proteomes" id="UP001059672">
    <property type="component" value="Chromosome"/>
</dbReference>
<name>A0ABY5H2S6_9PSED</name>
<sequence>MQIGGASSSFSPAASALPSRPFSPANAPDPHNQRDGQQSARADSRSAIQEQQLIAELVSRDREVRAHEQAHAAAGGPYAGAPSYSYARGPDGRRYAVAGEVAIDLGPVPNDPQATLHKMEVVLGAALAPAEPSAQDRRVAAEAQAQMVQARVELAELQRDERTSQPQEGASQAQRDSSPEPTLPGAQSSANLHFYHPQEQPPLPGRLVDFRV</sequence>
<feature type="compositionally biased region" description="Low complexity" evidence="1">
    <location>
        <begin position="72"/>
        <end position="85"/>
    </location>
</feature>
<dbReference type="Pfam" id="PF12118">
    <property type="entry name" value="SprA-related"/>
    <property type="match status" value="1"/>
</dbReference>
<dbReference type="EMBL" id="CP073346">
    <property type="protein sequence ID" value="UTW06354.1"/>
    <property type="molecule type" value="Genomic_DNA"/>
</dbReference>
<feature type="compositionally biased region" description="Low complexity" evidence="1">
    <location>
        <begin position="1"/>
        <end position="25"/>
    </location>
</feature>
<dbReference type="RefSeq" id="WP_255836934.1">
    <property type="nucleotide sequence ID" value="NZ_CP073346.1"/>
</dbReference>
<feature type="compositionally biased region" description="Polar residues" evidence="1">
    <location>
        <begin position="164"/>
        <end position="191"/>
    </location>
</feature>